<reference evidence="2" key="1">
    <citation type="submission" date="2020-11" db="EMBL/GenBank/DDBJ databases">
        <title>Sequencing the genomes of 1000 actinobacteria strains.</title>
        <authorList>
            <person name="Klenk H.-P."/>
        </authorList>
    </citation>
    <scope>NUCLEOTIDE SEQUENCE</scope>
    <source>
        <strain evidence="2">DSM 45632</strain>
    </source>
</reference>
<evidence type="ECO:0000256" key="1">
    <source>
        <dbReference type="SAM" id="Phobius"/>
    </source>
</evidence>
<organism evidence="2 3">
    <name type="scientific">Corynebacterium aquatimens</name>
    <dbReference type="NCBI Taxonomy" id="1190508"/>
    <lineage>
        <taxon>Bacteria</taxon>
        <taxon>Bacillati</taxon>
        <taxon>Actinomycetota</taxon>
        <taxon>Actinomycetes</taxon>
        <taxon>Mycobacteriales</taxon>
        <taxon>Corynebacteriaceae</taxon>
        <taxon>Corynebacterium</taxon>
    </lineage>
</organism>
<evidence type="ECO:0000313" key="3">
    <source>
        <dbReference type="Proteomes" id="UP000658613"/>
    </source>
</evidence>
<gene>
    <name evidence="2" type="ORF">IW254_001417</name>
</gene>
<sequence length="245" mass="25534">MSYYLASAGNGGAELAFVLFFPFVLMPLIVGLAVAFLRYLNTNAPQSELWKSAGIGAAIGVITLMLFTAAFLLQEKNPFPGSIEIGTALFFVSCALYIALSWWGGRVTGKNQKYPPDPFDVANAQAGAPGVGMNPQVLPPQAVPQPGMPPQAPPIQQPTIGQRPPTPRTWSTALALSTTASSAAATTFLVVNALLLDSAPSTDGGEAAYGYLMLFGPGFLWTAALPAALVPAAIGIMTARPPKAR</sequence>
<feature type="transmembrane region" description="Helical" evidence="1">
    <location>
        <begin position="173"/>
        <end position="196"/>
    </location>
</feature>
<feature type="transmembrane region" description="Helical" evidence="1">
    <location>
        <begin position="208"/>
        <end position="236"/>
    </location>
</feature>
<proteinExistence type="predicted"/>
<dbReference type="Proteomes" id="UP000658613">
    <property type="component" value="Unassembled WGS sequence"/>
</dbReference>
<evidence type="ECO:0000313" key="2">
    <source>
        <dbReference type="EMBL" id="MBG6122448.1"/>
    </source>
</evidence>
<protein>
    <submittedName>
        <fullName evidence="2">Uncharacterized protein</fullName>
    </submittedName>
</protein>
<accession>A0A931E4S6</accession>
<comment type="caution">
    <text evidence="2">The sequence shown here is derived from an EMBL/GenBank/DDBJ whole genome shotgun (WGS) entry which is preliminary data.</text>
</comment>
<feature type="transmembrane region" description="Helical" evidence="1">
    <location>
        <begin position="52"/>
        <end position="73"/>
    </location>
</feature>
<dbReference type="RefSeq" id="WP_196824841.1">
    <property type="nucleotide sequence ID" value="NZ_CP046980.1"/>
</dbReference>
<feature type="transmembrane region" description="Helical" evidence="1">
    <location>
        <begin position="15"/>
        <end position="40"/>
    </location>
</feature>
<keyword evidence="1" id="KW-1133">Transmembrane helix</keyword>
<keyword evidence="1" id="KW-0812">Transmembrane</keyword>
<keyword evidence="3" id="KW-1185">Reference proteome</keyword>
<keyword evidence="1" id="KW-0472">Membrane</keyword>
<dbReference type="EMBL" id="JADOUE010000001">
    <property type="protein sequence ID" value="MBG6122448.1"/>
    <property type="molecule type" value="Genomic_DNA"/>
</dbReference>
<feature type="transmembrane region" description="Helical" evidence="1">
    <location>
        <begin position="85"/>
        <end position="103"/>
    </location>
</feature>
<dbReference type="AlphaFoldDB" id="A0A931E4S6"/>
<name>A0A931E4S6_9CORY</name>